<sequence>MASFTIYMSRNKYVLHSWFLCFFIASLVNFLALGGCSTNGKKKGHDSNHGTIEKDDTYGRAMAMGQIDNREINEASGLVVNPEHPFSLWTHNDSGDEARIFLIRKNGHFRAEYQLEGATNRDWEDIAVGPGPQPDTNYLYIGDIGDNYTFYSSYVIYRLEQPEVAAGTEDGQPRKTVTGIDQLRFVYPDGSHDAETLFIDPSTRDLYIVTRQETHDRVYRYPYPQSTAKTDTVEFVCKLPFSQFAGGELSADGQTLLLKTLPRIFIWHRMPGQSISDMLSAPPGELSYGTGPQEEAIAIGPRGNGYYTLSESKGEPVTLYYHPAKNKNK</sequence>
<name>A0A521CLB4_9BACT</name>
<protein>
    <recommendedName>
        <fullName evidence="3">PE-PGRS family protein</fullName>
    </recommendedName>
</protein>
<dbReference type="EMBL" id="FXTH01000006">
    <property type="protein sequence ID" value="SMO60218.1"/>
    <property type="molecule type" value="Genomic_DNA"/>
</dbReference>
<dbReference type="SUPFAM" id="SSF75011">
    <property type="entry name" value="3-carboxy-cis,cis-mucoante lactonizing enzyme"/>
    <property type="match status" value="1"/>
</dbReference>
<accession>A0A521CLB4</accession>
<dbReference type="Proteomes" id="UP000317593">
    <property type="component" value="Unassembled WGS sequence"/>
</dbReference>
<proteinExistence type="predicted"/>
<keyword evidence="2" id="KW-1185">Reference proteome</keyword>
<evidence type="ECO:0008006" key="3">
    <source>
        <dbReference type="Google" id="ProtNLM"/>
    </source>
</evidence>
<evidence type="ECO:0000313" key="1">
    <source>
        <dbReference type="EMBL" id="SMO60218.1"/>
    </source>
</evidence>
<dbReference type="AlphaFoldDB" id="A0A521CLB4"/>
<gene>
    <name evidence="1" type="ORF">SAMN06265218_106180</name>
</gene>
<reference evidence="1 2" key="1">
    <citation type="submission" date="2017-05" db="EMBL/GenBank/DDBJ databases">
        <authorList>
            <person name="Varghese N."/>
            <person name="Submissions S."/>
        </authorList>
    </citation>
    <scope>NUCLEOTIDE SEQUENCE [LARGE SCALE GENOMIC DNA]</scope>
    <source>
        <strain evidence="1 2">DSM 21194</strain>
    </source>
</reference>
<organism evidence="1 2">
    <name type="scientific">Fodinibius sediminis</name>
    <dbReference type="NCBI Taxonomy" id="1214077"/>
    <lineage>
        <taxon>Bacteria</taxon>
        <taxon>Pseudomonadati</taxon>
        <taxon>Balneolota</taxon>
        <taxon>Balneolia</taxon>
        <taxon>Balneolales</taxon>
        <taxon>Balneolaceae</taxon>
        <taxon>Fodinibius</taxon>
    </lineage>
</organism>
<evidence type="ECO:0000313" key="2">
    <source>
        <dbReference type="Proteomes" id="UP000317593"/>
    </source>
</evidence>